<dbReference type="InterPro" id="IPR032698">
    <property type="entry name" value="SirB1_N"/>
</dbReference>
<gene>
    <name evidence="2" type="ORF">SDC9_177842</name>
</gene>
<name>A0A645GU32_9ZZZZ</name>
<evidence type="ECO:0000259" key="1">
    <source>
        <dbReference type="Pfam" id="PF13369"/>
    </source>
</evidence>
<accession>A0A645GU32</accession>
<sequence>MNVAGYQALLDTFANDLRERVDFSSGAEELLGNVNEYLFSELKFHGNTENYYDPDNSYLNRVLDRRIGNPINLCLIYLLLSRRLRLPITGIGLPGHFICRYQSTSEEVYIDPFNAGKLLTKAACIQYLLQGNFSVRDDYLAPVTPRRMLLRICSNLHQIYARQEAPEEITRLQRYLVALSRQSST</sequence>
<proteinExistence type="predicted"/>
<evidence type="ECO:0000313" key="2">
    <source>
        <dbReference type="EMBL" id="MPN30371.1"/>
    </source>
</evidence>
<organism evidence="2">
    <name type="scientific">bioreactor metagenome</name>
    <dbReference type="NCBI Taxonomy" id="1076179"/>
    <lineage>
        <taxon>unclassified sequences</taxon>
        <taxon>metagenomes</taxon>
        <taxon>ecological metagenomes</taxon>
    </lineage>
</organism>
<protein>
    <recommendedName>
        <fullName evidence="1">Protein SirB1 N-terminal domain-containing protein</fullName>
    </recommendedName>
</protein>
<comment type="caution">
    <text evidence="2">The sequence shown here is derived from an EMBL/GenBank/DDBJ whole genome shotgun (WGS) entry which is preliminary data.</text>
</comment>
<dbReference type="EMBL" id="VSSQ01081468">
    <property type="protein sequence ID" value="MPN30371.1"/>
    <property type="molecule type" value="Genomic_DNA"/>
</dbReference>
<dbReference type="Pfam" id="PF13369">
    <property type="entry name" value="Transglut_core2"/>
    <property type="match status" value="1"/>
</dbReference>
<dbReference type="PANTHER" id="PTHR31350">
    <property type="entry name" value="SI:DKEY-261L7.2"/>
    <property type="match status" value="1"/>
</dbReference>
<dbReference type="PANTHER" id="PTHR31350:SF21">
    <property type="entry name" value="F-BOX ONLY PROTEIN 21"/>
    <property type="match status" value="1"/>
</dbReference>
<reference evidence="2" key="1">
    <citation type="submission" date="2019-08" db="EMBL/GenBank/DDBJ databases">
        <authorList>
            <person name="Kucharzyk K."/>
            <person name="Murdoch R.W."/>
            <person name="Higgins S."/>
            <person name="Loffler F."/>
        </authorList>
    </citation>
    <scope>NUCLEOTIDE SEQUENCE</scope>
</reference>
<feature type="domain" description="Protein SirB1 N-terminal" evidence="1">
    <location>
        <begin position="6"/>
        <end position="153"/>
    </location>
</feature>
<dbReference type="AlphaFoldDB" id="A0A645GU32"/>